<evidence type="ECO:0000256" key="1">
    <source>
        <dbReference type="ARBA" id="ARBA00000083"/>
    </source>
</evidence>
<dbReference type="Proteomes" id="UP000236655">
    <property type="component" value="Chromosome"/>
</dbReference>
<evidence type="ECO:0000256" key="6">
    <source>
        <dbReference type="ARBA" id="ARBA00018569"/>
    </source>
</evidence>
<evidence type="ECO:0000256" key="3">
    <source>
        <dbReference type="ARBA" id="ARBA00004947"/>
    </source>
</evidence>
<dbReference type="SUPFAM" id="SSF51735">
    <property type="entry name" value="NAD(P)-binding Rossmann-fold domains"/>
    <property type="match status" value="1"/>
</dbReference>
<dbReference type="InterPro" id="IPR016040">
    <property type="entry name" value="NAD(P)-bd_dom"/>
</dbReference>
<dbReference type="GO" id="GO:0003978">
    <property type="term" value="F:UDP-glucose 4-epimerase activity"/>
    <property type="evidence" value="ECO:0007669"/>
    <property type="project" value="UniProtKB-UniRule"/>
</dbReference>
<dbReference type="InterPro" id="IPR036291">
    <property type="entry name" value="NAD(P)-bd_dom_sf"/>
</dbReference>
<comment type="subunit">
    <text evidence="9">Homodimer.</text>
</comment>
<dbReference type="GO" id="GO:0005829">
    <property type="term" value="C:cytosol"/>
    <property type="evidence" value="ECO:0007669"/>
    <property type="project" value="TreeGrafter"/>
</dbReference>
<dbReference type="PANTHER" id="PTHR43725">
    <property type="entry name" value="UDP-GLUCOSE 4-EPIMERASE"/>
    <property type="match status" value="1"/>
</dbReference>
<dbReference type="CDD" id="cd05247">
    <property type="entry name" value="UDP_G4E_1_SDR_e"/>
    <property type="match status" value="1"/>
</dbReference>
<evidence type="ECO:0000313" key="11">
    <source>
        <dbReference type="EMBL" id="AUR51198.1"/>
    </source>
</evidence>
<feature type="domain" description="NAD(P)-binding" evidence="10">
    <location>
        <begin position="5"/>
        <end position="325"/>
    </location>
</feature>
<gene>
    <name evidence="11" type="primary">galE</name>
    <name evidence="11" type="ORF">CUN60_02390</name>
</gene>
<protein>
    <recommendedName>
        <fullName evidence="6 9">UDP-glucose 4-epimerase</fullName>
        <ecNumber evidence="5 9">5.1.3.2</ecNumber>
    </recommendedName>
</protein>
<dbReference type="OrthoDB" id="9803010at2"/>
<keyword evidence="9" id="KW-0119">Carbohydrate metabolism</keyword>
<evidence type="ECO:0000256" key="9">
    <source>
        <dbReference type="RuleBase" id="RU366046"/>
    </source>
</evidence>
<proteinExistence type="inferred from homology"/>
<evidence type="ECO:0000256" key="5">
    <source>
        <dbReference type="ARBA" id="ARBA00013189"/>
    </source>
</evidence>
<dbReference type="Gene3D" id="3.40.50.720">
    <property type="entry name" value="NAD(P)-binding Rossmann-like Domain"/>
    <property type="match status" value="1"/>
</dbReference>
<accession>A0A2I7N445</accession>
<evidence type="ECO:0000313" key="12">
    <source>
        <dbReference type="Proteomes" id="UP000236655"/>
    </source>
</evidence>
<keyword evidence="12" id="KW-1185">Reference proteome</keyword>
<dbReference type="UniPathway" id="UPA00214"/>
<keyword evidence="8 9" id="KW-0413">Isomerase</keyword>
<evidence type="ECO:0000256" key="2">
    <source>
        <dbReference type="ARBA" id="ARBA00001911"/>
    </source>
</evidence>
<dbReference type="EMBL" id="CP024847">
    <property type="protein sequence ID" value="AUR51198.1"/>
    <property type="molecule type" value="Genomic_DNA"/>
</dbReference>
<evidence type="ECO:0000256" key="4">
    <source>
        <dbReference type="ARBA" id="ARBA00007637"/>
    </source>
</evidence>
<sequence>MKTILVTGGAGYIGSHTVVELLNSGYEVVIVDNLINSNIKVLDRIQSICQKRPIFYNCDILDKVSLEQVFQKHDFSAVIHFAALKAVGESVREPQRYYTNNVSGSLILFELMAKYSVKKIVFSSSATVYGDPISVPITEEFPLSATNPYGQTKLMMEQILRDIYAADREWSIGILRYFNPVGAHSSGLIGEDPNGIPNNLMPYISQVAVGKLECLSVFGNDYPTHDGTGVRDYIHVVDLARGHLKALEYLEANGGELIVNLGTGTGYSVLDVVKAFELASGKVINYQIKPRRSGDVAKCFANPAKALELLGWQTTYDLEQMCRDTWNWQQKNPQGYT</sequence>
<comment type="pathway">
    <text evidence="3 9">Carbohydrate metabolism; galactose metabolism.</text>
</comment>
<name>A0A2I7N445_9NEIS</name>
<dbReference type="NCBIfam" id="NF007956">
    <property type="entry name" value="PRK10675.1"/>
    <property type="match status" value="1"/>
</dbReference>
<keyword evidence="7 9" id="KW-0520">NAD</keyword>
<dbReference type="PANTHER" id="PTHR43725:SF47">
    <property type="entry name" value="UDP-GLUCOSE 4-EPIMERASE"/>
    <property type="match status" value="1"/>
</dbReference>
<dbReference type="GO" id="GO:0006012">
    <property type="term" value="P:galactose metabolic process"/>
    <property type="evidence" value="ECO:0007669"/>
    <property type="project" value="UniProtKB-UniPathway"/>
</dbReference>
<comment type="similarity">
    <text evidence="4 9">Belongs to the NAD(P)-dependent epimerase/dehydratase family.</text>
</comment>
<dbReference type="AlphaFoldDB" id="A0A2I7N445"/>
<dbReference type="InterPro" id="IPR005886">
    <property type="entry name" value="UDP_G4E"/>
</dbReference>
<comment type="catalytic activity">
    <reaction evidence="1 9">
        <text>UDP-alpha-D-glucose = UDP-alpha-D-galactose</text>
        <dbReference type="Rhea" id="RHEA:22168"/>
        <dbReference type="ChEBI" id="CHEBI:58885"/>
        <dbReference type="ChEBI" id="CHEBI:66914"/>
        <dbReference type="EC" id="5.1.3.2"/>
    </reaction>
</comment>
<dbReference type="RefSeq" id="WP_102950498.1">
    <property type="nucleotide sequence ID" value="NZ_CP024847.1"/>
</dbReference>
<dbReference type="Gene3D" id="3.90.25.10">
    <property type="entry name" value="UDP-galactose 4-epimerase, domain 1"/>
    <property type="match status" value="1"/>
</dbReference>
<evidence type="ECO:0000256" key="8">
    <source>
        <dbReference type="ARBA" id="ARBA00023235"/>
    </source>
</evidence>
<dbReference type="Pfam" id="PF16363">
    <property type="entry name" value="GDP_Man_Dehyd"/>
    <property type="match status" value="1"/>
</dbReference>
<evidence type="ECO:0000259" key="10">
    <source>
        <dbReference type="Pfam" id="PF16363"/>
    </source>
</evidence>
<reference evidence="12" key="1">
    <citation type="submission" date="2017-11" db="EMBL/GenBank/DDBJ databases">
        <authorList>
            <person name="Chan K.G."/>
            <person name="Lee L.S."/>
        </authorList>
    </citation>
    <scope>NUCLEOTIDE SEQUENCE [LARGE SCALE GENOMIC DNA]</scope>
    <source>
        <strain evidence="12">DSM 100970</strain>
    </source>
</reference>
<organism evidence="11 12">
    <name type="scientific">Aquella oligotrophica</name>
    <dbReference type="NCBI Taxonomy" id="2067065"/>
    <lineage>
        <taxon>Bacteria</taxon>
        <taxon>Pseudomonadati</taxon>
        <taxon>Pseudomonadota</taxon>
        <taxon>Betaproteobacteria</taxon>
        <taxon>Neisseriales</taxon>
        <taxon>Neisseriaceae</taxon>
        <taxon>Aquella</taxon>
    </lineage>
</organism>
<evidence type="ECO:0000256" key="7">
    <source>
        <dbReference type="ARBA" id="ARBA00023027"/>
    </source>
</evidence>
<dbReference type="EC" id="5.1.3.2" evidence="5 9"/>
<dbReference type="NCBIfam" id="TIGR01179">
    <property type="entry name" value="galE"/>
    <property type="match status" value="1"/>
</dbReference>
<comment type="cofactor">
    <cofactor evidence="2 9">
        <name>NAD(+)</name>
        <dbReference type="ChEBI" id="CHEBI:57540"/>
    </cofactor>
</comment>
<dbReference type="KEGG" id="nba:CUN60_02390"/>